<dbReference type="OrthoDB" id="4869960at2759"/>
<feature type="compositionally biased region" description="Polar residues" evidence="2">
    <location>
        <begin position="1338"/>
        <end position="1350"/>
    </location>
</feature>
<dbReference type="EMBL" id="JAFEUZ010000022">
    <property type="protein sequence ID" value="KAG5479111.1"/>
    <property type="molecule type" value="Genomic_DNA"/>
</dbReference>
<evidence type="ECO:0000256" key="1">
    <source>
        <dbReference type="PROSITE-ProRule" id="PRU00221"/>
    </source>
</evidence>
<dbReference type="Proteomes" id="UP000673552">
    <property type="component" value="Unassembled WGS sequence"/>
</dbReference>
<dbReference type="InterPro" id="IPR001680">
    <property type="entry name" value="WD40_rpt"/>
</dbReference>
<feature type="region of interest" description="Disordered" evidence="2">
    <location>
        <begin position="1123"/>
        <end position="1142"/>
    </location>
</feature>
<feature type="region of interest" description="Disordered" evidence="2">
    <location>
        <begin position="343"/>
        <end position="384"/>
    </location>
</feature>
<feature type="region of interest" description="Disordered" evidence="2">
    <location>
        <begin position="621"/>
        <end position="645"/>
    </location>
</feature>
<gene>
    <name evidence="3" type="ORF">LSCM1_02961</name>
</gene>
<feature type="region of interest" description="Disordered" evidence="2">
    <location>
        <begin position="568"/>
        <end position="589"/>
    </location>
</feature>
<feature type="region of interest" description="Disordered" evidence="2">
    <location>
        <begin position="1576"/>
        <end position="1610"/>
    </location>
</feature>
<feature type="compositionally biased region" description="Polar residues" evidence="2">
    <location>
        <begin position="1065"/>
        <end position="1074"/>
    </location>
</feature>
<dbReference type="GeneID" id="92513030"/>
<dbReference type="PROSITE" id="PS50082">
    <property type="entry name" value="WD_REPEATS_2"/>
    <property type="match status" value="1"/>
</dbReference>
<evidence type="ECO:0000313" key="4">
    <source>
        <dbReference type="Proteomes" id="UP000673552"/>
    </source>
</evidence>
<accession>A0A836HJJ8</accession>
<feature type="region of interest" description="Disordered" evidence="2">
    <location>
        <begin position="1336"/>
        <end position="1376"/>
    </location>
</feature>
<sequence length="1610" mass="165761">MHGGIPSAASSTPSLPPPRDAALTRALRAAARLRTILQHVNALRCAQPQSNADHLSLPGDPKAGAPEAASALRQTSSSPPAHLRTAPTAVAEAPPSSSPPCLSDLVCPLAPLAQRVKQKKARDANRQQRRDARRTTALTTTAASATAADMVRNALSQPLGVVASRLLSAAASGAPLLFPDVAITSASATDNRARDGLGSPQSPSAPHPAAASLDPSATPQTPAAQGTRTPPSATVDSAPQPGIPPPAASPNPAHSTPEISYQSSPLHVRRQQSWHRRSQHWRDSADDGPSPLAVLLLTPCSVSVSEGRCHCHHASPSHTERENRHHHHHHCHRQCRSAHEVAGRAPDPARSPTVDATPPQKQVRSSSWHQEEMPATKTSQPVGGVFSSSGPISFLARTLREAGTAALAASPSTGGEEQHIPPANRCHRRRGKLEQSGEGANARVAAPSPSRARWSVSAAFPYSGSSPHAADGRLPDLSRSSRKSSCACSRCSCDSWSGSESSRSASSSRMSCTRGAHSPLSGLFTPLTIPLDGRYDPHAPLLPLTLCYGGTPVREVFCSVLSTSTQHTESRSSTLVSSEWSAESSTGTTAANAAAAPGADLHGLAAPEEAGRTVAYAHRGGEPAEKPQHVGSGHRQHSSHLSSTTNTQLSYVAEMDAIDRGVVAPYVSYLFAPEVRVIDLRQLKGCVRLDDPTPPLEATCIGFSHASDVYLVGTSSGLLWRVPVGGGAEAMRATPLGNLWPPHAPPSAKPAATAALGGTSAAEGCLGAASDTSGGGGSTVLPVPLPGHTAAILSIAFNDDGALFATAGMDGCVIVWNACTSAKLRRISTGWASSSTPSSASTHYAGVDAAVGQRAPHLVRFMPMNNNYLLVSYLGSSELHLYNSSTGLPATNAAGTRLARAAASTMKVHRSGTRGSHGSSGDGAGCAASSGAITALAVDLVASPFFFSGDVSGTVALWTYRAGDVVAMPTLRATAAASSLTALAGSGRHAHTGSSVVDPLLHGRAGSSGDGMGVFSNPLYQLPELRRVTTLALPEQLGGIAALGVSTLHVSQLHSLFRHRGPRQGTESMQSTSEDGPDGVGPTPPHPLEPTAQVFRTLAQQNRACWAAGDALRAVDERAAAKSAARNRRDAHGRSSGGQSHFVAHSAPAVSTAGAPASGDKSILPQVFAGLPSRLSETLSALWRGGSSAPSPAAHSGPAPVPHKEKSAAAAAKVSAAPATAFAKGELLHQLRNDALDVVCPLLVLVTLPCDTIYALGVLLQLQPGSRHSSAADREGVVGAGAPTVSYRLYPLLKTTSPSRLRHLGVGAVQSPDNPRVIIVATPCEEGFVRMEPLSHFATPSPSKQRTSPGGVSATPAPAVGSLQPGSTATAPGECSRRSHSHVLATLPMPYGGRCTGVAWSPNGRFLVAITAEGVIYQWARVYLLDPFPSSTNAAVAAAAAAAATRKSDATRVGGGDNAAPAHSVASIKEEMEARSSTAGAAAATSGRRRSYATERFGAMHGAESATANFTSLLGAPMASAVAPPSGLAVGDNAAARAAFNEENAWRESLHRELERQRRAQAALKLVAHVGADVEDDTVSSSGYSLGDANAANSAVTEDVLEDEETESSR</sequence>
<feature type="compositionally biased region" description="Basic residues" evidence="2">
    <location>
        <begin position="267"/>
        <end position="279"/>
    </location>
</feature>
<dbReference type="SMART" id="SM00320">
    <property type="entry name" value="WD40"/>
    <property type="match status" value="3"/>
</dbReference>
<comment type="caution">
    <text evidence="3">The sequence shown here is derived from an EMBL/GenBank/DDBJ whole genome shotgun (WGS) entry which is preliminary data.</text>
</comment>
<reference evidence="4" key="2">
    <citation type="journal article" date="2021" name="Sci. Data">
        <title>Chromosome-scale genome sequencing, assembly and annotation of six genomes from subfamily Leishmaniinae.</title>
        <authorList>
            <person name="Almutairi H."/>
            <person name="Urbaniak M.D."/>
            <person name="Bates M.D."/>
            <person name="Jariyapan N."/>
            <person name="Kwakye-Nuako G."/>
            <person name="Thomaz Soccol V."/>
            <person name="Al-Salem W.S."/>
            <person name="Dillon R.J."/>
            <person name="Bates P.A."/>
            <person name="Gatherer D."/>
        </authorList>
    </citation>
    <scope>NUCLEOTIDE SEQUENCE [LARGE SCALE GENOMIC DNA]</scope>
</reference>
<name>A0A836HJJ8_9TRYP</name>
<feature type="compositionally biased region" description="Low complexity" evidence="2">
    <location>
        <begin position="483"/>
        <end position="514"/>
    </location>
</feature>
<feature type="compositionally biased region" description="Low complexity" evidence="2">
    <location>
        <begin position="85"/>
        <end position="100"/>
    </location>
</feature>
<feature type="repeat" description="WD" evidence="1">
    <location>
        <begin position="785"/>
        <end position="826"/>
    </location>
</feature>
<evidence type="ECO:0000256" key="2">
    <source>
        <dbReference type="SAM" id="MobiDB-lite"/>
    </source>
</evidence>
<feature type="compositionally biased region" description="Low complexity" evidence="2">
    <location>
        <begin position="572"/>
        <end position="589"/>
    </location>
</feature>
<dbReference type="InterPro" id="IPR011047">
    <property type="entry name" value="Quinoprotein_ADH-like_sf"/>
</dbReference>
<feature type="region of interest" description="Disordered" evidence="2">
    <location>
        <begin position="405"/>
        <end position="450"/>
    </location>
</feature>
<feature type="region of interest" description="Disordered" evidence="2">
    <location>
        <begin position="50"/>
        <end position="100"/>
    </location>
</feature>
<protein>
    <recommendedName>
        <fullName evidence="5">Guanine nucleotide-binding protein subunit beta-like protein</fullName>
    </recommendedName>
</protein>
<feature type="compositionally biased region" description="Acidic residues" evidence="2">
    <location>
        <begin position="1599"/>
        <end position="1610"/>
    </location>
</feature>
<feature type="region of interest" description="Disordered" evidence="2">
    <location>
        <begin position="190"/>
        <end position="288"/>
    </location>
</feature>
<feature type="compositionally biased region" description="Low complexity" evidence="2">
    <location>
        <begin position="440"/>
        <end position="450"/>
    </location>
</feature>
<dbReference type="PROSITE" id="PS50294">
    <property type="entry name" value="WD_REPEATS_REGION"/>
    <property type="match status" value="1"/>
</dbReference>
<dbReference type="InterPro" id="IPR015943">
    <property type="entry name" value="WD40/YVTN_repeat-like_dom_sf"/>
</dbReference>
<reference evidence="4" key="1">
    <citation type="journal article" date="2021" name="Microbiol. Resour. Announc.">
        <title>LGAAP: Leishmaniinae Genome Assembly and Annotation Pipeline.</title>
        <authorList>
            <person name="Almutairi H."/>
            <person name="Urbaniak M.D."/>
            <person name="Bates M.D."/>
            <person name="Jariyapan N."/>
            <person name="Kwakye-Nuako G."/>
            <person name="Thomaz-Soccol V."/>
            <person name="Al-Salem W.S."/>
            <person name="Dillon R.J."/>
            <person name="Bates P.A."/>
            <person name="Gatherer D."/>
        </authorList>
    </citation>
    <scope>NUCLEOTIDE SEQUENCE [LARGE SCALE GENOMIC DNA]</scope>
</reference>
<dbReference type="RefSeq" id="XP_067178830.1">
    <property type="nucleotide sequence ID" value="XM_067320518.1"/>
</dbReference>
<feature type="compositionally biased region" description="Polar residues" evidence="2">
    <location>
        <begin position="218"/>
        <end position="235"/>
    </location>
</feature>
<organism evidence="3 4">
    <name type="scientific">Leishmania martiniquensis</name>
    <dbReference type="NCBI Taxonomy" id="1580590"/>
    <lineage>
        <taxon>Eukaryota</taxon>
        <taxon>Discoba</taxon>
        <taxon>Euglenozoa</taxon>
        <taxon>Kinetoplastea</taxon>
        <taxon>Metakinetoplastina</taxon>
        <taxon>Trypanosomatida</taxon>
        <taxon>Trypanosomatidae</taxon>
        <taxon>Leishmaniinae</taxon>
        <taxon>Leishmania</taxon>
    </lineage>
</organism>
<feature type="compositionally biased region" description="Low complexity" evidence="2">
    <location>
        <begin position="1185"/>
        <end position="1198"/>
    </location>
</feature>
<evidence type="ECO:0008006" key="5">
    <source>
        <dbReference type="Google" id="ProtNLM"/>
    </source>
</evidence>
<dbReference type="Pfam" id="PF00400">
    <property type="entry name" value="WD40"/>
    <property type="match status" value="1"/>
</dbReference>
<feature type="region of interest" description="Disordered" evidence="2">
    <location>
        <begin position="1"/>
        <end position="20"/>
    </location>
</feature>
<feature type="region of interest" description="Disordered" evidence="2">
    <location>
        <begin position="464"/>
        <end position="515"/>
    </location>
</feature>
<feature type="compositionally biased region" description="Low complexity" evidence="2">
    <location>
        <begin position="1"/>
        <end position="13"/>
    </location>
</feature>
<feature type="compositionally biased region" description="Basic and acidic residues" evidence="2">
    <location>
        <begin position="121"/>
        <end position="134"/>
    </location>
</feature>
<dbReference type="Gene3D" id="2.130.10.10">
    <property type="entry name" value="YVTN repeat-like/Quinoprotein amine dehydrogenase"/>
    <property type="match status" value="1"/>
</dbReference>
<feature type="compositionally biased region" description="Low complexity" evidence="2">
    <location>
        <begin position="199"/>
        <end position="217"/>
    </location>
</feature>
<dbReference type="PANTHER" id="PTHR45333">
    <property type="entry name" value="MEMBRANE PROTEIN-RELATED"/>
    <property type="match status" value="1"/>
</dbReference>
<dbReference type="KEGG" id="lmat:92513030"/>
<dbReference type="PANTHER" id="PTHR45333:SF1">
    <property type="entry name" value="CHROMOSOME UNDETERMINED SCAFFOLD_625, WHOLE GENOME SHOTGUN SEQUENCE"/>
    <property type="match status" value="1"/>
</dbReference>
<feature type="region of interest" description="Disordered" evidence="2">
    <location>
        <begin position="117"/>
        <end position="140"/>
    </location>
</feature>
<feature type="region of interest" description="Disordered" evidence="2">
    <location>
        <begin position="1183"/>
        <end position="1210"/>
    </location>
</feature>
<keyword evidence="4" id="KW-1185">Reference proteome</keyword>
<feature type="region of interest" description="Disordered" evidence="2">
    <location>
        <begin position="1058"/>
        <end position="1090"/>
    </location>
</feature>
<feature type="compositionally biased region" description="Polar residues" evidence="2">
    <location>
        <begin position="359"/>
        <end position="368"/>
    </location>
</feature>
<dbReference type="SUPFAM" id="SSF50998">
    <property type="entry name" value="Quinoprotein alcohol dehydrogenase-like"/>
    <property type="match status" value="1"/>
</dbReference>
<proteinExistence type="predicted"/>
<evidence type="ECO:0000313" key="3">
    <source>
        <dbReference type="EMBL" id="KAG5479111.1"/>
    </source>
</evidence>
<keyword evidence="1" id="KW-0853">WD repeat</keyword>